<dbReference type="AlphaFoldDB" id="A0A9W7DA18"/>
<dbReference type="OrthoDB" id="111480at2759"/>
<accession>A0A9W7DA18</accession>
<proteinExistence type="predicted"/>
<evidence type="ECO:0000313" key="2">
    <source>
        <dbReference type="Proteomes" id="UP001165121"/>
    </source>
</evidence>
<dbReference type="InterPro" id="IPR051320">
    <property type="entry name" value="Viral_Replic_Matur_Polypro"/>
</dbReference>
<dbReference type="SUPFAM" id="SSF56672">
    <property type="entry name" value="DNA/RNA polymerases"/>
    <property type="match status" value="1"/>
</dbReference>
<dbReference type="InterPro" id="IPR043502">
    <property type="entry name" value="DNA/RNA_pol_sf"/>
</dbReference>
<dbReference type="PANTHER" id="PTHR33064">
    <property type="entry name" value="POL PROTEIN"/>
    <property type="match status" value="1"/>
</dbReference>
<evidence type="ECO:0000313" key="1">
    <source>
        <dbReference type="EMBL" id="GMG15438.1"/>
    </source>
</evidence>
<comment type="caution">
    <text evidence="1">The sequence shown here is derived from an EMBL/GenBank/DDBJ whole genome shotgun (WGS) entry which is preliminary data.</text>
</comment>
<name>A0A9W7DA18_9STRA</name>
<protein>
    <submittedName>
        <fullName evidence="1">Unnamed protein product</fullName>
    </submittedName>
</protein>
<keyword evidence="2" id="KW-1185">Reference proteome</keyword>
<dbReference type="InterPro" id="IPR043128">
    <property type="entry name" value="Rev_trsase/Diguanyl_cyclase"/>
</dbReference>
<reference evidence="1" key="1">
    <citation type="submission" date="2023-04" db="EMBL/GenBank/DDBJ databases">
        <title>Phytophthora fragariaefolia NBRC 109709.</title>
        <authorList>
            <person name="Ichikawa N."/>
            <person name="Sato H."/>
            <person name="Tonouchi N."/>
        </authorList>
    </citation>
    <scope>NUCLEOTIDE SEQUENCE</scope>
    <source>
        <strain evidence="1">NBRC 109709</strain>
    </source>
</reference>
<dbReference type="Gene3D" id="3.30.70.270">
    <property type="match status" value="1"/>
</dbReference>
<organism evidence="1 2">
    <name type="scientific">Phytophthora fragariaefolia</name>
    <dbReference type="NCBI Taxonomy" id="1490495"/>
    <lineage>
        <taxon>Eukaryota</taxon>
        <taxon>Sar</taxon>
        <taxon>Stramenopiles</taxon>
        <taxon>Oomycota</taxon>
        <taxon>Peronosporomycetes</taxon>
        <taxon>Peronosporales</taxon>
        <taxon>Peronosporaceae</taxon>
        <taxon>Phytophthora</taxon>
    </lineage>
</organism>
<dbReference type="EMBL" id="BSXT01018882">
    <property type="protein sequence ID" value="GMG15438.1"/>
    <property type="molecule type" value="Genomic_DNA"/>
</dbReference>
<sequence length="159" mass="17577">MGGSDSVAYCPTTVQEMFEEFTYNGLLIWLDDLLGYAKSEENGIRHDPGRILALQALSSPATGQDLQQFVCALGWMRMSVPGHNKLTQPLVDHMEVVYKAVGGRMRRQVTHVKLIDVGWTDAHTTCLEACKHALGNAVELARVKPDYRVSGFTDASESH</sequence>
<gene>
    <name evidence="1" type="ORF">Pfra01_002945000</name>
</gene>
<dbReference type="PANTHER" id="PTHR33064:SF37">
    <property type="entry name" value="RIBONUCLEASE H"/>
    <property type="match status" value="1"/>
</dbReference>
<dbReference type="Proteomes" id="UP001165121">
    <property type="component" value="Unassembled WGS sequence"/>
</dbReference>